<dbReference type="NCBIfam" id="TIGR01727">
    <property type="entry name" value="oligo_HPY"/>
    <property type="match status" value="1"/>
</dbReference>
<dbReference type="PANTHER" id="PTHR43297:SF14">
    <property type="entry name" value="ATPASE AAA-TYPE CORE DOMAIN-CONTAINING PROTEIN"/>
    <property type="match status" value="1"/>
</dbReference>
<dbReference type="InterPro" id="IPR027417">
    <property type="entry name" value="P-loop_NTPase"/>
</dbReference>
<dbReference type="FunFam" id="3.40.50.300:FF:000016">
    <property type="entry name" value="Oligopeptide ABC transporter ATP-binding component"/>
    <property type="match status" value="1"/>
</dbReference>
<keyword evidence="3" id="KW-0813">Transport</keyword>
<comment type="subcellular location">
    <subcellularLocation>
        <location evidence="1">Cell inner membrane</location>
        <topology evidence="1">Peripheral membrane protein</topology>
    </subcellularLocation>
</comment>
<gene>
    <name evidence="11" type="primary">oppD</name>
    <name evidence="11" type="ORF">SPIRO4BDMA_40988</name>
</gene>
<accession>A0A3P3XQ44</accession>
<evidence type="ECO:0000256" key="7">
    <source>
        <dbReference type="ARBA" id="ARBA00022840"/>
    </source>
</evidence>
<keyword evidence="5" id="KW-0997">Cell inner membrane</keyword>
<evidence type="ECO:0000259" key="10">
    <source>
        <dbReference type="PROSITE" id="PS50893"/>
    </source>
</evidence>
<evidence type="ECO:0000313" key="11">
    <source>
        <dbReference type="EMBL" id="SLM18416.1"/>
    </source>
</evidence>
<dbReference type="PROSITE" id="PS50893">
    <property type="entry name" value="ABC_TRANSPORTER_2"/>
    <property type="match status" value="1"/>
</dbReference>
<dbReference type="Gene3D" id="3.40.50.300">
    <property type="entry name" value="P-loop containing nucleotide triphosphate hydrolases"/>
    <property type="match status" value="1"/>
</dbReference>
<keyword evidence="8" id="KW-1278">Translocase</keyword>
<evidence type="ECO:0000256" key="2">
    <source>
        <dbReference type="ARBA" id="ARBA00005417"/>
    </source>
</evidence>
<evidence type="ECO:0000256" key="1">
    <source>
        <dbReference type="ARBA" id="ARBA00004417"/>
    </source>
</evidence>
<reference evidence="11" key="1">
    <citation type="submission" date="2017-02" db="EMBL/GenBank/DDBJ databases">
        <authorList>
            <person name="Regsiter A."/>
            <person name="William W."/>
        </authorList>
    </citation>
    <scope>NUCLEOTIDE SEQUENCE</scope>
    <source>
        <strain evidence="11">BdmA 4</strain>
    </source>
</reference>
<keyword evidence="4" id="KW-1003">Cell membrane</keyword>
<dbReference type="PROSITE" id="PS00211">
    <property type="entry name" value="ABC_TRANSPORTER_1"/>
    <property type="match status" value="1"/>
</dbReference>
<evidence type="ECO:0000256" key="8">
    <source>
        <dbReference type="ARBA" id="ARBA00022967"/>
    </source>
</evidence>
<protein>
    <submittedName>
        <fullName evidence="11">Oligopeptide transporter subunit ATP-binding component of ABC superfamily</fullName>
    </submittedName>
</protein>
<dbReference type="SMART" id="SM00382">
    <property type="entry name" value="AAA"/>
    <property type="match status" value="1"/>
</dbReference>
<dbReference type="AlphaFoldDB" id="A0A3P3XQ44"/>
<name>A0A3P3XQ44_9SPIR</name>
<dbReference type="InterPro" id="IPR013563">
    <property type="entry name" value="Oligopep_ABC_C"/>
</dbReference>
<sequence length="342" mass="38602">MNEHLLDIRNLKTWYRTYQGYAQVVDGVNLTIDAGKKIGIVGESGCGKTTTMKSVLRVLDERKAYLPEGEILFKNQNILKMRETELQQIRRKNISMISQEPSAALNPVFTVGQQIFDVISYSKQDDTAKNKKELTDIAIKAIRDVFIPDPERILECYPHQLSGGMKQRICIAMALVTPRELLIADEPGTALDVTIQDQIHRLLRALVDEKQTALIMITHSLGVVRELVDQIYVMYAGNIVEVATTNELFKNPLHPYTRGLMDCVPRLSGGGISAGIYGYVPDYVHPTPGCRFSPRCPYVKEICRVQKPLMLEVSEGHTVACFRYTDSFTEQHRQEESIGERA</sequence>
<evidence type="ECO:0000256" key="9">
    <source>
        <dbReference type="ARBA" id="ARBA00023136"/>
    </source>
</evidence>
<dbReference type="InterPro" id="IPR017871">
    <property type="entry name" value="ABC_transporter-like_CS"/>
</dbReference>
<dbReference type="CDD" id="cd03257">
    <property type="entry name" value="ABC_NikE_OppD_transporters"/>
    <property type="match status" value="1"/>
</dbReference>
<dbReference type="InterPro" id="IPR050388">
    <property type="entry name" value="ABC_Ni/Peptide_Import"/>
</dbReference>
<dbReference type="PANTHER" id="PTHR43297">
    <property type="entry name" value="OLIGOPEPTIDE TRANSPORT ATP-BINDING PROTEIN APPD"/>
    <property type="match status" value="1"/>
</dbReference>
<dbReference type="Pfam" id="PF00005">
    <property type="entry name" value="ABC_tran"/>
    <property type="match status" value="1"/>
</dbReference>
<dbReference type="Pfam" id="PF08352">
    <property type="entry name" value="oligo_HPY"/>
    <property type="match status" value="1"/>
</dbReference>
<evidence type="ECO:0000256" key="4">
    <source>
        <dbReference type="ARBA" id="ARBA00022475"/>
    </source>
</evidence>
<comment type="similarity">
    <text evidence="2">Belongs to the ABC transporter superfamily.</text>
</comment>
<dbReference type="GO" id="GO:0005886">
    <property type="term" value="C:plasma membrane"/>
    <property type="evidence" value="ECO:0007669"/>
    <property type="project" value="UniProtKB-SubCell"/>
</dbReference>
<dbReference type="GO" id="GO:0016887">
    <property type="term" value="F:ATP hydrolysis activity"/>
    <property type="evidence" value="ECO:0007669"/>
    <property type="project" value="InterPro"/>
</dbReference>
<evidence type="ECO:0000256" key="6">
    <source>
        <dbReference type="ARBA" id="ARBA00022741"/>
    </source>
</evidence>
<keyword evidence="9" id="KW-0472">Membrane</keyword>
<evidence type="ECO:0000256" key="5">
    <source>
        <dbReference type="ARBA" id="ARBA00022519"/>
    </source>
</evidence>
<keyword evidence="6" id="KW-0547">Nucleotide-binding</keyword>
<dbReference type="EMBL" id="FWDO01000004">
    <property type="protein sequence ID" value="SLM18416.1"/>
    <property type="molecule type" value="Genomic_DNA"/>
</dbReference>
<dbReference type="InterPro" id="IPR003593">
    <property type="entry name" value="AAA+_ATPase"/>
</dbReference>
<dbReference type="GO" id="GO:0015833">
    <property type="term" value="P:peptide transport"/>
    <property type="evidence" value="ECO:0007669"/>
    <property type="project" value="InterPro"/>
</dbReference>
<dbReference type="GO" id="GO:0005524">
    <property type="term" value="F:ATP binding"/>
    <property type="evidence" value="ECO:0007669"/>
    <property type="project" value="UniProtKB-KW"/>
</dbReference>
<proteinExistence type="inferred from homology"/>
<organism evidence="11">
    <name type="scientific">uncultured spirochete</name>
    <dbReference type="NCBI Taxonomy" id="156406"/>
    <lineage>
        <taxon>Bacteria</taxon>
        <taxon>Pseudomonadati</taxon>
        <taxon>Spirochaetota</taxon>
        <taxon>Spirochaetia</taxon>
        <taxon>Spirochaetales</taxon>
        <taxon>environmental samples</taxon>
    </lineage>
</organism>
<keyword evidence="7 11" id="KW-0067">ATP-binding</keyword>
<evidence type="ECO:0000256" key="3">
    <source>
        <dbReference type="ARBA" id="ARBA00022448"/>
    </source>
</evidence>
<dbReference type="SUPFAM" id="SSF52540">
    <property type="entry name" value="P-loop containing nucleoside triphosphate hydrolases"/>
    <property type="match status" value="1"/>
</dbReference>
<feature type="domain" description="ABC transporter" evidence="10">
    <location>
        <begin position="8"/>
        <end position="261"/>
    </location>
</feature>
<dbReference type="InterPro" id="IPR003439">
    <property type="entry name" value="ABC_transporter-like_ATP-bd"/>
</dbReference>